<evidence type="ECO:0000313" key="1">
    <source>
        <dbReference type="EMBL" id="AMM44097.1"/>
    </source>
</evidence>
<name>A0A1L2CVS2_9CAUD</name>
<keyword evidence="2" id="KW-1185">Reference proteome</keyword>
<dbReference type="EMBL" id="KU574722">
    <property type="protein sequence ID" value="AMM44097.1"/>
    <property type="molecule type" value="Genomic_DNA"/>
</dbReference>
<sequence length="90" mass="10446">MIHPDMNVIKKWNTVKISQLGDLLKSQGFHFVKSFSTDEHRIFVSEDNSLMIIFERNVGKVYNTKDRKTALHSFSAVPDMPKLNDVKRPQ</sequence>
<protein>
    <submittedName>
        <fullName evidence="1">Structural protein</fullName>
    </submittedName>
</protein>
<reference evidence="2" key="1">
    <citation type="submission" date="2016-01" db="EMBL/GenBank/DDBJ databases">
        <title>Isolation and Characterization of Enterobacteria phage CBB.</title>
        <authorList>
            <person name="Buttimer C.T.H."/>
            <person name="Hendrix H."/>
            <person name="Alexandre H."/>
            <person name="O'Mahony J."/>
            <person name="Lavigne R."/>
            <person name="Coffey A."/>
        </authorList>
    </citation>
    <scope>NUCLEOTIDE SEQUENCE [LARGE SCALE GENOMIC DNA]</scope>
</reference>
<gene>
    <name evidence="1" type="ORF">CBB_534</name>
</gene>
<organism evidence="1 2">
    <name type="scientific">Pectobacterium phage vB_PcaM_CBB</name>
    <dbReference type="NCBI Taxonomy" id="2772511"/>
    <lineage>
        <taxon>Viruses</taxon>
        <taxon>Duplodnaviria</taxon>
        <taxon>Heunggongvirae</taxon>
        <taxon>Uroviricota</taxon>
        <taxon>Caudoviricetes</taxon>
        <taxon>Mimasvirus</taxon>
        <taxon>Mimasvirus CBB</taxon>
    </lineage>
</organism>
<proteinExistence type="predicted"/>
<evidence type="ECO:0000313" key="2">
    <source>
        <dbReference type="Proteomes" id="UP000223891"/>
    </source>
</evidence>
<dbReference type="Proteomes" id="UP000223891">
    <property type="component" value="Segment"/>
</dbReference>
<accession>A0A1L2CVS2</accession>